<dbReference type="Pfam" id="PF11385">
    <property type="entry name" value="DUF3189"/>
    <property type="match status" value="1"/>
</dbReference>
<gene>
    <name evidence="1" type="ORF">G5B42_08175</name>
</gene>
<dbReference type="AlphaFoldDB" id="A0A8J6I0R7"/>
<dbReference type="Proteomes" id="UP000657177">
    <property type="component" value="Unassembled WGS sequence"/>
</dbReference>
<name>A0A8J6I0R7_9FIRM</name>
<reference evidence="1" key="1">
    <citation type="submission" date="2020-06" db="EMBL/GenBank/DDBJ databases">
        <title>Novel chitinolytic bacterium.</title>
        <authorList>
            <person name="Ungkulpasvich U."/>
            <person name="Kosugi A."/>
            <person name="Uke A."/>
        </authorList>
    </citation>
    <scope>NUCLEOTIDE SEQUENCE</scope>
    <source>
        <strain evidence="1">UUS1-1</strain>
    </source>
</reference>
<dbReference type="RefSeq" id="WP_181339975.1">
    <property type="nucleotide sequence ID" value="NZ_JAAKDE010000015.1"/>
</dbReference>
<dbReference type="EMBL" id="JAAKDE010000015">
    <property type="protein sequence ID" value="MBA2133515.1"/>
    <property type="molecule type" value="Genomic_DNA"/>
</dbReference>
<evidence type="ECO:0000313" key="2">
    <source>
        <dbReference type="Proteomes" id="UP000657177"/>
    </source>
</evidence>
<protein>
    <submittedName>
        <fullName evidence="1">DUF3189 family protein</fullName>
    </submittedName>
</protein>
<sequence>MKVIYHCYGRAHSSVVASHLHLGNLPLDGPVSPEQIMAIPEFDRAEAEDFGEPYFVGRDEAGNEVYILGLNSQAPLCVRAILSLAGHLGVADQIILVNTLTAIGLTTRIGGFISKKLRCPQWGKPLAARGIVQSLPRLRQLVRVVKKEIARKG</sequence>
<evidence type="ECO:0000313" key="1">
    <source>
        <dbReference type="EMBL" id="MBA2133515.1"/>
    </source>
</evidence>
<dbReference type="InterPro" id="IPR021525">
    <property type="entry name" value="DUF3189"/>
</dbReference>
<organism evidence="1 2">
    <name type="scientific">Capillibacterium thermochitinicola</name>
    <dbReference type="NCBI Taxonomy" id="2699427"/>
    <lineage>
        <taxon>Bacteria</taxon>
        <taxon>Bacillati</taxon>
        <taxon>Bacillota</taxon>
        <taxon>Capillibacterium</taxon>
    </lineage>
</organism>
<keyword evidence="2" id="KW-1185">Reference proteome</keyword>
<proteinExistence type="predicted"/>
<accession>A0A8J6I0R7</accession>
<comment type="caution">
    <text evidence="1">The sequence shown here is derived from an EMBL/GenBank/DDBJ whole genome shotgun (WGS) entry which is preliminary data.</text>
</comment>